<evidence type="ECO:0000259" key="2">
    <source>
        <dbReference type="Pfam" id="PF01370"/>
    </source>
</evidence>
<proteinExistence type="predicted"/>
<organism evidence="3 4">
    <name type="scientific">Longispora fulva</name>
    <dbReference type="NCBI Taxonomy" id="619741"/>
    <lineage>
        <taxon>Bacteria</taxon>
        <taxon>Bacillati</taxon>
        <taxon>Actinomycetota</taxon>
        <taxon>Actinomycetes</taxon>
        <taxon>Micromonosporales</taxon>
        <taxon>Micromonosporaceae</taxon>
        <taxon>Longispora</taxon>
    </lineage>
</organism>
<dbReference type="RefSeq" id="WP_231399023.1">
    <property type="nucleotide sequence ID" value="NZ_BONS01000005.1"/>
</dbReference>
<evidence type="ECO:0000256" key="1">
    <source>
        <dbReference type="SAM" id="SignalP"/>
    </source>
</evidence>
<feature type="signal peptide" evidence="1">
    <location>
        <begin position="1"/>
        <end position="22"/>
    </location>
</feature>
<feature type="domain" description="NAD-dependent epimerase/dehydratase" evidence="2">
    <location>
        <begin position="3"/>
        <end position="194"/>
    </location>
</feature>
<dbReference type="InterPro" id="IPR001509">
    <property type="entry name" value="Epimerase_deHydtase"/>
</dbReference>
<dbReference type="InterPro" id="IPR036291">
    <property type="entry name" value="NAD(P)-bd_dom_sf"/>
</dbReference>
<dbReference type="SUPFAM" id="SSF51735">
    <property type="entry name" value="NAD(P)-binding Rossmann-fold domains"/>
    <property type="match status" value="1"/>
</dbReference>
<feature type="chain" id="PRO_5035279202" evidence="1">
    <location>
        <begin position="23"/>
        <end position="321"/>
    </location>
</feature>
<comment type="caution">
    <text evidence="3">The sequence shown here is derived from an EMBL/GenBank/DDBJ whole genome shotgun (WGS) entry which is preliminary data.</text>
</comment>
<keyword evidence="4" id="KW-1185">Reference proteome</keyword>
<dbReference type="Pfam" id="PF01370">
    <property type="entry name" value="Epimerase"/>
    <property type="match status" value="1"/>
</dbReference>
<gene>
    <name evidence="3" type="ORF">IW245_006817</name>
</gene>
<dbReference type="EMBL" id="JADOUF010000001">
    <property type="protein sequence ID" value="MBG6140623.1"/>
    <property type="molecule type" value="Genomic_DNA"/>
</dbReference>
<sequence>MRMLILGGSVFLSRSIAGQAIAAGHDVTCASRGKSGTAPAGTTFVQLDRSVGLDPLADQTFDAVVDVSSNPDHVREAVKALAGRVGHWTYVSSVSAYADQSVPGQLAHQTPLHDPDDEGYGPNKVACEEAVRGSGVPALICRAGLIVGPGDAIPRFSYWPLRLAKGGEVLVPGEPERLVQYVDVADLSSWLVRSVLEGQTGTFDGTGPARPFGELLTEIAEGVGSNAKLTWVDHDFLLDRGVEPWAGPHSLPLWVWREYAGMLSRDTTPAIAAGLTVRSAAETARTTLDWWHGQKTEPTLAAGLTPEEETTLLRAWHTRNH</sequence>
<dbReference type="Gene3D" id="3.40.50.720">
    <property type="entry name" value="NAD(P)-binding Rossmann-like Domain"/>
    <property type="match status" value="1"/>
</dbReference>
<protein>
    <submittedName>
        <fullName evidence="3">Nucleoside-diphosphate-sugar epimerase</fullName>
    </submittedName>
</protein>
<evidence type="ECO:0000313" key="3">
    <source>
        <dbReference type="EMBL" id="MBG6140623.1"/>
    </source>
</evidence>
<dbReference type="AlphaFoldDB" id="A0A8J7H343"/>
<dbReference type="Proteomes" id="UP000622552">
    <property type="component" value="Unassembled WGS sequence"/>
</dbReference>
<evidence type="ECO:0000313" key="4">
    <source>
        <dbReference type="Proteomes" id="UP000622552"/>
    </source>
</evidence>
<accession>A0A8J7H343</accession>
<keyword evidence="1" id="KW-0732">Signal</keyword>
<reference evidence="3" key="1">
    <citation type="submission" date="2020-11" db="EMBL/GenBank/DDBJ databases">
        <title>Sequencing the genomes of 1000 actinobacteria strains.</title>
        <authorList>
            <person name="Klenk H.-P."/>
        </authorList>
    </citation>
    <scope>NUCLEOTIDE SEQUENCE</scope>
    <source>
        <strain evidence="3">DSM 45356</strain>
    </source>
</reference>
<name>A0A8J7H343_9ACTN</name>